<dbReference type="InterPro" id="IPR029063">
    <property type="entry name" value="SAM-dependent_MTases_sf"/>
</dbReference>
<accession>A0ABS5B6G9</accession>
<reference evidence="3 4" key="1">
    <citation type="submission" date="2018-02" db="EMBL/GenBank/DDBJ databases">
        <title>Draft genome sequence of Streptococcus oricebi CCUG 70868T type strain.</title>
        <authorList>
            <person name="Mendez V."/>
            <person name="Salva-Serra F."/>
            <person name="Jaen-Luchoro D."/>
            <person name="Gonzales-Siles L."/>
            <person name="Karlsson R."/>
            <person name="Engstrom-Jakobsson H."/>
            <person name="Busquets A."/>
            <person name="Gomila M."/>
            <person name="Pineiro-Iglesias B."/>
            <person name="Bennasar-Figueras A."/>
            <person name="Seeger M."/>
            <person name="Moore E."/>
        </authorList>
    </citation>
    <scope>NUCLEOTIDE SEQUENCE [LARGE SCALE GENOMIC DNA]</scope>
    <source>
        <strain evidence="3 4">CCUG 70868</strain>
    </source>
</reference>
<feature type="domain" description="23S rRNA (guanine(745)-N(1))-methyltransferase N-terminal" evidence="2">
    <location>
        <begin position="16"/>
        <end position="55"/>
    </location>
</feature>
<dbReference type="PANTHER" id="PTHR43591">
    <property type="entry name" value="METHYLTRANSFERASE"/>
    <property type="match status" value="1"/>
</dbReference>
<protein>
    <submittedName>
        <fullName evidence="3">rRNA (Guanine-N1)-methyltransferase</fullName>
    </submittedName>
</protein>
<dbReference type="Pfam" id="PF13649">
    <property type="entry name" value="Methyltransf_25"/>
    <property type="match status" value="1"/>
</dbReference>
<evidence type="ECO:0000313" key="3">
    <source>
        <dbReference type="EMBL" id="MBP2623569.1"/>
    </source>
</evidence>
<dbReference type="Pfam" id="PF21302">
    <property type="entry name" value="Zn_ribbon_RlmA"/>
    <property type="match status" value="1"/>
</dbReference>
<dbReference type="EMBL" id="PRDG01000003">
    <property type="protein sequence ID" value="MBP2623569.1"/>
    <property type="molecule type" value="Genomic_DNA"/>
</dbReference>
<comment type="caution">
    <text evidence="3">The sequence shown here is derived from an EMBL/GenBank/DDBJ whole genome shotgun (WGS) entry which is preliminary data.</text>
</comment>
<dbReference type="PIRSF" id="PIRSF018249">
    <property type="entry name" value="MyrA_prd"/>
    <property type="match status" value="1"/>
</dbReference>
<dbReference type="Gene3D" id="3.40.50.150">
    <property type="entry name" value="Vaccinia Virus protein VP39"/>
    <property type="match status" value="1"/>
</dbReference>
<dbReference type="CDD" id="cd02440">
    <property type="entry name" value="AdoMet_MTases"/>
    <property type="match status" value="1"/>
</dbReference>
<name>A0ABS5B6G9_9STRE</name>
<dbReference type="InterPro" id="IPR048647">
    <property type="entry name" value="RlmA_N"/>
</dbReference>
<proteinExistence type="predicted"/>
<evidence type="ECO:0000259" key="2">
    <source>
        <dbReference type="Pfam" id="PF21302"/>
    </source>
</evidence>
<keyword evidence="4" id="KW-1185">Reference proteome</keyword>
<evidence type="ECO:0000259" key="1">
    <source>
        <dbReference type="Pfam" id="PF13649"/>
    </source>
</evidence>
<gene>
    <name evidence="3" type="ORF">C4K46_06390</name>
</gene>
<sequence>MLSPKLQRFAAGQLLFSCPLCQQDLQLVDASLKCPQGHSYDLAKFGYVNLAPQAKVSNDYDQSSFEQRSLILEAGFYQHVLDTIVLHLERQKNLHNLLDIGCGEGYYARQLQRRLTSDIYAFDLSKASVQLASKLDLSRTVKWFVADLARLPLQDQSMDAVLDIFSPANYQEFQRVLKKDGLLLKVIPNVDHLLEIRQLAQDQLRQKDYSNQKVLEHFSKHFELLDKQTVSRIFPLNDNQRQAFLAMTPLLFHVDQSQIDWTQLTEITVSASLLLGRAK</sequence>
<dbReference type="SUPFAM" id="SSF53335">
    <property type="entry name" value="S-adenosyl-L-methionine-dependent methyltransferases"/>
    <property type="match status" value="1"/>
</dbReference>
<dbReference type="InterPro" id="IPR041698">
    <property type="entry name" value="Methyltransf_25"/>
</dbReference>
<evidence type="ECO:0000313" key="4">
    <source>
        <dbReference type="Proteomes" id="UP001519296"/>
    </source>
</evidence>
<dbReference type="InterPro" id="IPR016718">
    <property type="entry name" value="rRNA_m1G-MeTrfase_A_prd"/>
</dbReference>
<dbReference type="RefSeq" id="WP_209628065.1">
    <property type="nucleotide sequence ID" value="NZ_PRDG01000003.1"/>
</dbReference>
<feature type="domain" description="Methyltransferase" evidence="1">
    <location>
        <begin position="98"/>
        <end position="181"/>
    </location>
</feature>
<organism evidence="3 4">
    <name type="scientific">Streptococcus oricebi</name>
    <dbReference type="NCBI Taxonomy" id="1547447"/>
    <lineage>
        <taxon>Bacteria</taxon>
        <taxon>Bacillati</taxon>
        <taxon>Bacillota</taxon>
        <taxon>Bacilli</taxon>
        <taxon>Lactobacillales</taxon>
        <taxon>Streptococcaceae</taxon>
        <taxon>Streptococcus</taxon>
    </lineage>
</organism>
<dbReference type="Proteomes" id="UP001519296">
    <property type="component" value="Unassembled WGS sequence"/>
</dbReference>